<evidence type="ECO:0000313" key="6">
    <source>
        <dbReference type="EMBL" id="MBB5805284.1"/>
    </source>
</evidence>
<dbReference type="PANTHER" id="PTHR46394:SF1">
    <property type="entry name" value="PNPLA DOMAIN-CONTAINING PROTEIN"/>
    <property type="match status" value="1"/>
</dbReference>
<proteinExistence type="predicted"/>
<sequence>METRRFAMAEDFNRYCDLTMRGGATSGVVYPWAVVELAEHYRFRSLGGASAGAIGAAFTAAAEKGRERDGFRKLKEIIDWFAAPGWRMAQLFQPSEHTRKLYRIVAASMQRRDSTGRSALTCMLLALISAIGRRARVFLGLALALWLVGPTLWFHAIEWGATPTWVLIGLTVVVLVSVPWIVLRILPNGRDAWLRRIGTALLLVLPLIPVALGARWTAQSLASAATAAVWWLVLGFAFVSAVAVTYGLSAKRFLDRMATTIHFGLIPGTGTFEPNFWDRRCGIPAATGVPPLSDWIADRLDDLSGTADLTFADLTTNLVLMTTDLSEGRPYRLPFTEPPAAWLFCPTCLNTVLPQRIVAKLGDEATEHRCPLHPAETVKVLPENLPVALAVRMSMPLPGLIAAVPLVRAEPEPRVHWFSDGGITSNFPIHFFDHLLPRWPTFGLSLQSYPPGDNGDVWLPEQDASTSGTPWRGIGLVRHFATAILNTMLDWRDTTQSALPGYRGRIAHVRVGALEGGTNLFMRPETILALAERGAKAGRLLRTRFTEDDATKTDRYRWIRMRLAMREYRELAEQSGERADLYRDLTDRYRIPEDLYDWFTTTPTTDPNAREIGLTLDALGAVPRDPFDGEPPVDPDLRLTPPE</sequence>
<dbReference type="PANTHER" id="PTHR46394">
    <property type="entry name" value="ANNEXIN"/>
    <property type="match status" value="1"/>
</dbReference>
<protein>
    <submittedName>
        <fullName evidence="6">Putative acylesterase/phospholipase RssA</fullName>
    </submittedName>
</protein>
<dbReference type="Proteomes" id="UP000552097">
    <property type="component" value="Unassembled WGS sequence"/>
</dbReference>
<dbReference type="InterPro" id="IPR002641">
    <property type="entry name" value="PNPLA_dom"/>
</dbReference>
<keyword evidence="2" id="KW-0378">Hydrolase</keyword>
<comment type="caution">
    <text evidence="2">Lacks conserved residue(s) required for the propagation of feature annotation.</text>
</comment>
<dbReference type="SUPFAM" id="SSF52151">
    <property type="entry name" value="FabD/lysophospholipase-like"/>
    <property type="match status" value="1"/>
</dbReference>
<keyword evidence="7" id="KW-1185">Reference proteome</keyword>
<feature type="transmembrane region" description="Helical" evidence="4">
    <location>
        <begin position="163"/>
        <end position="186"/>
    </location>
</feature>
<feature type="transmembrane region" description="Helical" evidence="4">
    <location>
        <begin position="198"/>
        <end position="216"/>
    </location>
</feature>
<dbReference type="InterPro" id="IPR016035">
    <property type="entry name" value="Acyl_Trfase/lysoPLipase"/>
</dbReference>
<feature type="active site" description="Nucleophile" evidence="2">
    <location>
        <position position="50"/>
    </location>
</feature>
<feature type="short sequence motif" description="DGA/G" evidence="2">
    <location>
        <begin position="420"/>
        <end position="422"/>
    </location>
</feature>
<evidence type="ECO:0000256" key="1">
    <source>
        <dbReference type="ARBA" id="ARBA00023098"/>
    </source>
</evidence>
<name>A0A7W9HP04_9PSEU</name>
<evidence type="ECO:0000256" key="4">
    <source>
        <dbReference type="SAM" id="Phobius"/>
    </source>
</evidence>
<keyword evidence="4" id="KW-1133">Transmembrane helix</keyword>
<reference evidence="6 7" key="1">
    <citation type="submission" date="2020-08" db="EMBL/GenBank/DDBJ databases">
        <title>Sequencing the genomes of 1000 actinobacteria strains.</title>
        <authorList>
            <person name="Klenk H.-P."/>
        </authorList>
    </citation>
    <scope>NUCLEOTIDE SEQUENCE [LARGE SCALE GENOMIC DNA]</scope>
    <source>
        <strain evidence="6 7">DSM 45486</strain>
    </source>
</reference>
<feature type="transmembrane region" description="Helical" evidence="4">
    <location>
        <begin position="137"/>
        <end position="157"/>
    </location>
</feature>
<evidence type="ECO:0000259" key="5">
    <source>
        <dbReference type="PROSITE" id="PS51635"/>
    </source>
</evidence>
<feature type="short sequence motif" description="GXSXG" evidence="2">
    <location>
        <begin position="48"/>
        <end position="52"/>
    </location>
</feature>
<keyword evidence="1 2" id="KW-0443">Lipid metabolism</keyword>
<dbReference type="GO" id="GO:0016787">
    <property type="term" value="F:hydrolase activity"/>
    <property type="evidence" value="ECO:0007669"/>
    <property type="project" value="UniProtKB-UniRule"/>
</dbReference>
<evidence type="ECO:0000256" key="3">
    <source>
        <dbReference type="SAM" id="MobiDB-lite"/>
    </source>
</evidence>
<feature type="active site" description="Proton acceptor" evidence="2">
    <location>
        <position position="420"/>
    </location>
</feature>
<evidence type="ECO:0000256" key="2">
    <source>
        <dbReference type="PROSITE-ProRule" id="PRU01161"/>
    </source>
</evidence>
<comment type="caution">
    <text evidence="6">The sequence shown here is derived from an EMBL/GenBank/DDBJ whole genome shotgun (WGS) entry which is preliminary data.</text>
</comment>
<accession>A0A7W9HP04</accession>
<dbReference type="AlphaFoldDB" id="A0A7W9HP04"/>
<feature type="region of interest" description="Disordered" evidence="3">
    <location>
        <begin position="620"/>
        <end position="643"/>
    </location>
</feature>
<gene>
    <name evidence="6" type="ORF">F4560_005052</name>
</gene>
<organism evidence="6 7">
    <name type="scientific">Saccharothrix ecbatanensis</name>
    <dbReference type="NCBI Taxonomy" id="1105145"/>
    <lineage>
        <taxon>Bacteria</taxon>
        <taxon>Bacillati</taxon>
        <taxon>Actinomycetota</taxon>
        <taxon>Actinomycetes</taxon>
        <taxon>Pseudonocardiales</taxon>
        <taxon>Pseudonocardiaceae</taxon>
        <taxon>Saccharothrix</taxon>
    </lineage>
</organism>
<keyword evidence="4" id="KW-0812">Transmembrane</keyword>
<feature type="domain" description="PNPLA" evidence="5">
    <location>
        <begin position="18"/>
        <end position="433"/>
    </location>
</feature>
<evidence type="ECO:0000313" key="7">
    <source>
        <dbReference type="Proteomes" id="UP000552097"/>
    </source>
</evidence>
<dbReference type="PROSITE" id="PS51635">
    <property type="entry name" value="PNPLA"/>
    <property type="match status" value="1"/>
</dbReference>
<feature type="transmembrane region" description="Helical" evidence="4">
    <location>
        <begin position="228"/>
        <end position="248"/>
    </location>
</feature>
<dbReference type="Gene3D" id="3.40.1090.10">
    <property type="entry name" value="Cytosolic phospholipase A2 catalytic domain"/>
    <property type="match status" value="1"/>
</dbReference>
<keyword evidence="4" id="KW-0472">Membrane</keyword>
<dbReference type="InterPro" id="IPR052580">
    <property type="entry name" value="Lipid_Hydrolase"/>
</dbReference>
<dbReference type="GO" id="GO:0016042">
    <property type="term" value="P:lipid catabolic process"/>
    <property type="evidence" value="ECO:0007669"/>
    <property type="project" value="UniProtKB-UniRule"/>
</dbReference>
<dbReference type="RefSeq" id="WP_281391954.1">
    <property type="nucleotide sequence ID" value="NZ_JACHMO010000001.1"/>
</dbReference>
<keyword evidence="2" id="KW-0442">Lipid degradation</keyword>
<dbReference type="EMBL" id="JACHMO010000001">
    <property type="protein sequence ID" value="MBB5805284.1"/>
    <property type="molecule type" value="Genomic_DNA"/>
</dbReference>